<protein>
    <submittedName>
        <fullName evidence="2">CheW protein</fullName>
    </submittedName>
</protein>
<dbReference type="PANTHER" id="PTHR22617">
    <property type="entry name" value="CHEMOTAXIS SENSOR HISTIDINE KINASE-RELATED"/>
    <property type="match status" value="1"/>
</dbReference>
<sequence>MLFLLFELDSDRYALDAAGIVEVQALTAAKSIPGAPAWVAGLIEQHGELVPVIDVAQLALGRPSQRWRSTRLVLVRYRETREAPSRLLGLIVERTTQTCRIERERFADSGIATPHARWLGPVASDEFGMIQWIDVQQMLDDDVKALLFPQPEPRAQ</sequence>
<dbReference type="Gene3D" id="2.40.50.180">
    <property type="entry name" value="CheA-289, Domain 4"/>
    <property type="match status" value="1"/>
</dbReference>
<dbReference type="HOGENOM" id="CLU_048995_7_0_4"/>
<evidence type="ECO:0000259" key="1">
    <source>
        <dbReference type="PROSITE" id="PS50851"/>
    </source>
</evidence>
<gene>
    <name evidence="2" type="ordered locus">Bphy_5394</name>
</gene>
<dbReference type="InterPro" id="IPR002545">
    <property type="entry name" value="CheW-lke_dom"/>
</dbReference>
<dbReference type="STRING" id="391038.Bphy_5394"/>
<keyword evidence="3" id="KW-1185">Reference proteome</keyword>
<dbReference type="PROSITE" id="PS50851">
    <property type="entry name" value="CHEW"/>
    <property type="match status" value="1"/>
</dbReference>
<dbReference type="SUPFAM" id="SSF50341">
    <property type="entry name" value="CheW-like"/>
    <property type="match status" value="1"/>
</dbReference>
<dbReference type="GO" id="GO:0007165">
    <property type="term" value="P:signal transduction"/>
    <property type="evidence" value="ECO:0007669"/>
    <property type="project" value="InterPro"/>
</dbReference>
<dbReference type="Proteomes" id="UP000001192">
    <property type="component" value="Chromosome 2"/>
</dbReference>
<evidence type="ECO:0000313" key="3">
    <source>
        <dbReference type="Proteomes" id="UP000001192"/>
    </source>
</evidence>
<dbReference type="Pfam" id="PF01584">
    <property type="entry name" value="CheW"/>
    <property type="match status" value="1"/>
</dbReference>
<dbReference type="GO" id="GO:0005829">
    <property type="term" value="C:cytosol"/>
    <property type="evidence" value="ECO:0007669"/>
    <property type="project" value="TreeGrafter"/>
</dbReference>
<organism evidence="2 3">
    <name type="scientific">Paraburkholderia phymatum (strain DSM 17167 / CIP 108236 / LMG 21445 / STM815)</name>
    <name type="common">Burkholderia phymatum</name>
    <dbReference type="NCBI Taxonomy" id="391038"/>
    <lineage>
        <taxon>Bacteria</taxon>
        <taxon>Pseudomonadati</taxon>
        <taxon>Pseudomonadota</taxon>
        <taxon>Betaproteobacteria</taxon>
        <taxon>Burkholderiales</taxon>
        <taxon>Burkholderiaceae</taxon>
        <taxon>Paraburkholderia</taxon>
    </lineage>
</organism>
<dbReference type="InterPro" id="IPR039315">
    <property type="entry name" value="CheW"/>
</dbReference>
<dbReference type="PANTHER" id="PTHR22617:SF43">
    <property type="entry name" value="PROTEIN PILI"/>
    <property type="match status" value="1"/>
</dbReference>
<dbReference type="KEGG" id="bph:Bphy_5394"/>
<proteinExistence type="predicted"/>
<accession>B2JNH0</accession>
<dbReference type="AlphaFoldDB" id="B2JNH0"/>
<dbReference type="OrthoDB" id="21913at2"/>
<dbReference type="eggNOG" id="COG0835">
    <property type="taxonomic scope" value="Bacteria"/>
</dbReference>
<evidence type="ECO:0000313" key="2">
    <source>
        <dbReference type="EMBL" id="ACC74472.1"/>
    </source>
</evidence>
<dbReference type="EMBL" id="CP001044">
    <property type="protein sequence ID" value="ACC74472.1"/>
    <property type="molecule type" value="Genomic_DNA"/>
</dbReference>
<feature type="domain" description="CheW-like" evidence="1">
    <location>
        <begin position="1"/>
        <end position="144"/>
    </location>
</feature>
<dbReference type="Gene3D" id="2.30.30.40">
    <property type="entry name" value="SH3 Domains"/>
    <property type="match status" value="1"/>
</dbReference>
<dbReference type="InterPro" id="IPR036061">
    <property type="entry name" value="CheW-like_dom_sf"/>
</dbReference>
<dbReference type="SMART" id="SM00260">
    <property type="entry name" value="CheW"/>
    <property type="match status" value="1"/>
</dbReference>
<dbReference type="RefSeq" id="WP_012404636.1">
    <property type="nucleotide sequence ID" value="NC_010623.1"/>
</dbReference>
<name>B2JNH0_PARP8</name>
<reference evidence="3" key="1">
    <citation type="journal article" date="2014" name="Stand. Genomic Sci.">
        <title>Complete genome sequence of Burkholderia phymatum STM815(T), a broad host range and efficient nitrogen-fixing symbiont of Mimosa species.</title>
        <authorList>
            <person name="Moulin L."/>
            <person name="Klonowska A."/>
            <person name="Caroline B."/>
            <person name="Booth K."/>
            <person name="Vriezen J.A."/>
            <person name="Melkonian R."/>
            <person name="James E.K."/>
            <person name="Young J.P."/>
            <person name="Bena G."/>
            <person name="Hauser L."/>
            <person name="Land M."/>
            <person name="Kyrpides N."/>
            <person name="Bruce D."/>
            <person name="Chain P."/>
            <person name="Copeland A."/>
            <person name="Pitluck S."/>
            <person name="Woyke T."/>
            <person name="Lizotte-Waniewski M."/>
            <person name="Bristow J."/>
            <person name="Riley M."/>
        </authorList>
    </citation>
    <scope>NUCLEOTIDE SEQUENCE [LARGE SCALE GENOMIC DNA]</scope>
    <source>
        <strain evidence="3">DSM 17167 / CIP 108236 / LMG 21445 / STM815</strain>
    </source>
</reference>
<dbReference type="GO" id="GO:0006935">
    <property type="term" value="P:chemotaxis"/>
    <property type="evidence" value="ECO:0007669"/>
    <property type="project" value="InterPro"/>
</dbReference>